<evidence type="ECO:0000313" key="1">
    <source>
        <dbReference type="EMBL" id="AJE48016.1"/>
    </source>
</evidence>
<dbReference type="RefSeq" id="WP_245629189.1">
    <property type="nucleotide sequence ID" value="NZ_CP004393.1"/>
</dbReference>
<evidence type="ECO:0000313" key="2">
    <source>
        <dbReference type="Proteomes" id="UP000031521"/>
    </source>
</evidence>
<keyword evidence="2" id="KW-1185">Reference proteome</keyword>
<gene>
    <name evidence="1" type="ORF">P73_3301</name>
</gene>
<protein>
    <submittedName>
        <fullName evidence="1">Uncharacterized protein</fullName>
    </submittedName>
</protein>
<dbReference type="Proteomes" id="UP000031521">
    <property type="component" value="Chromosome"/>
</dbReference>
<organism evidence="1 2">
    <name type="scientific">Celeribacter indicus</name>
    <dbReference type="NCBI Taxonomy" id="1208324"/>
    <lineage>
        <taxon>Bacteria</taxon>
        <taxon>Pseudomonadati</taxon>
        <taxon>Pseudomonadota</taxon>
        <taxon>Alphaproteobacteria</taxon>
        <taxon>Rhodobacterales</taxon>
        <taxon>Roseobacteraceae</taxon>
        <taxon>Celeribacter</taxon>
    </lineage>
</organism>
<proteinExistence type="predicted"/>
<name>A0A0B5E4Q8_9RHOB</name>
<dbReference type="KEGG" id="cid:P73_3301"/>
<dbReference type="STRING" id="1208324.P73_3301"/>
<dbReference type="HOGENOM" id="CLU_1453367_0_0_5"/>
<dbReference type="EMBL" id="CP004393">
    <property type="protein sequence ID" value="AJE48016.1"/>
    <property type="molecule type" value="Genomic_DNA"/>
</dbReference>
<sequence>MSGIGHNGGPALDAGVSYRRFLWKKARHGLMGETLSVEVIRMRVRRAAELGLPYRSYASIRASTGRDVIGFLFSTNALRIVRAGDRMPAACADRLAALGAARVAAVHHPLAPGEIAALAGIDRAGRAPRPFASWPDQRAALAGLLGRELPRDGIVLVADAPFEREWCEVGKLAGALTAEGFFGL</sequence>
<accession>A0A0B5E4Q8</accession>
<dbReference type="AlphaFoldDB" id="A0A0B5E4Q8"/>
<reference evidence="1 2" key="1">
    <citation type="journal article" date="2014" name="Int. J. Syst. Evol. Microbiol.">
        <title>Celeribacter indicus sp. nov., a polycyclic aromatic hydrocarbon-degrading bacterium from deep-sea sediment and reclassification of Huaishuia halophila as Celeribacter halophilus comb. nov.</title>
        <authorList>
            <person name="Lai Q."/>
            <person name="Cao J."/>
            <person name="Yuan J."/>
            <person name="Li F."/>
            <person name="Shao Z."/>
        </authorList>
    </citation>
    <scope>NUCLEOTIDE SEQUENCE [LARGE SCALE GENOMIC DNA]</scope>
    <source>
        <strain evidence="1">P73</strain>
    </source>
</reference>